<evidence type="ECO:0000256" key="4">
    <source>
        <dbReference type="ARBA" id="ARBA00022801"/>
    </source>
</evidence>
<evidence type="ECO:0000256" key="7">
    <source>
        <dbReference type="SAM" id="Phobius"/>
    </source>
</evidence>
<comment type="similarity">
    <text evidence="2">Belongs to the peptidase S54 family.</text>
</comment>
<feature type="transmembrane region" description="Helical" evidence="7">
    <location>
        <begin position="223"/>
        <end position="240"/>
    </location>
</feature>
<feature type="transmembrane region" description="Helical" evidence="7">
    <location>
        <begin position="35"/>
        <end position="53"/>
    </location>
</feature>
<dbReference type="PANTHER" id="PTHR43731">
    <property type="entry name" value="RHOMBOID PROTEASE"/>
    <property type="match status" value="1"/>
</dbReference>
<keyword evidence="4" id="KW-0378">Hydrolase</keyword>
<dbReference type="GO" id="GO:0006508">
    <property type="term" value="P:proteolysis"/>
    <property type="evidence" value="ECO:0007669"/>
    <property type="project" value="UniProtKB-KW"/>
</dbReference>
<evidence type="ECO:0000259" key="8">
    <source>
        <dbReference type="Pfam" id="PF01694"/>
    </source>
</evidence>
<feature type="transmembrane region" description="Helical" evidence="7">
    <location>
        <begin position="112"/>
        <end position="129"/>
    </location>
</feature>
<organism evidence="9 10">
    <name type="scientific">Candidatus Naiadarchaeum limnaeum</name>
    <dbReference type="NCBI Taxonomy" id="2756139"/>
    <lineage>
        <taxon>Archaea</taxon>
        <taxon>Candidatus Undinarchaeota</taxon>
        <taxon>Candidatus Undinarchaeia</taxon>
        <taxon>Candidatus Naiadarchaeales</taxon>
        <taxon>Candidatus Naiadarchaeaceae</taxon>
        <taxon>Candidatus Naiadarchaeum</taxon>
    </lineage>
</organism>
<feature type="transmembrane region" description="Helical" evidence="7">
    <location>
        <begin position="6"/>
        <end position="28"/>
    </location>
</feature>
<feature type="transmembrane region" description="Helical" evidence="7">
    <location>
        <begin position="73"/>
        <end position="100"/>
    </location>
</feature>
<keyword evidence="3 7" id="KW-0812">Transmembrane</keyword>
<dbReference type="GO" id="GO:0004252">
    <property type="term" value="F:serine-type endopeptidase activity"/>
    <property type="evidence" value="ECO:0007669"/>
    <property type="project" value="InterPro"/>
</dbReference>
<evidence type="ECO:0000313" key="9">
    <source>
        <dbReference type="EMBL" id="HIK00181.1"/>
    </source>
</evidence>
<dbReference type="InterPro" id="IPR035952">
    <property type="entry name" value="Rhomboid-like_sf"/>
</dbReference>
<keyword evidence="10" id="KW-1185">Reference proteome</keyword>
<feature type="transmembrane region" description="Helical" evidence="7">
    <location>
        <begin position="164"/>
        <end position="185"/>
    </location>
</feature>
<evidence type="ECO:0000313" key="10">
    <source>
        <dbReference type="Proteomes" id="UP000646946"/>
    </source>
</evidence>
<evidence type="ECO:0000256" key="3">
    <source>
        <dbReference type="ARBA" id="ARBA00022692"/>
    </source>
</evidence>
<comment type="caution">
    <text evidence="9">The sequence shown here is derived from an EMBL/GenBank/DDBJ whole genome shotgun (WGS) entry which is preliminary data.</text>
</comment>
<evidence type="ECO:0000256" key="1">
    <source>
        <dbReference type="ARBA" id="ARBA00004141"/>
    </source>
</evidence>
<reference evidence="9 10" key="1">
    <citation type="journal article" name="Nat. Commun.">
        <title>Undinarchaeota illuminate DPANN phylogeny and the impact of gene transfer on archaeal evolution.</title>
        <authorList>
            <person name="Dombrowski N."/>
            <person name="Williams T.A."/>
            <person name="Sun J."/>
            <person name="Woodcroft B.J."/>
            <person name="Lee J.H."/>
            <person name="Minh B.Q."/>
            <person name="Rinke C."/>
            <person name="Spang A."/>
        </authorList>
    </citation>
    <scope>NUCLEOTIDE SEQUENCE [LARGE SCALE GENOMIC DNA]</scope>
    <source>
        <strain evidence="9">MAG_bin1129</strain>
    </source>
</reference>
<dbReference type="Pfam" id="PF01694">
    <property type="entry name" value="Rhomboid"/>
    <property type="match status" value="1"/>
</dbReference>
<accession>A0A832V9Q6</accession>
<keyword evidence="5 7" id="KW-1133">Transmembrane helix</keyword>
<gene>
    <name evidence="9" type="ORF">H1016_01430</name>
</gene>
<proteinExistence type="inferred from homology"/>
<protein>
    <submittedName>
        <fullName evidence="9">Rhomboid family intramembrane serine protease</fullName>
    </submittedName>
</protein>
<feature type="transmembrane region" description="Helical" evidence="7">
    <location>
        <begin position="135"/>
        <end position="152"/>
    </location>
</feature>
<comment type="subcellular location">
    <subcellularLocation>
        <location evidence="1">Membrane</location>
        <topology evidence="1">Multi-pass membrane protein</topology>
    </subcellularLocation>
</comment>
<dbReference type="GO" id="GO:0016020">
    <property type="term" value="C:membrane"/>
    <property type="evidence" value="ECO:0007669"/>
    <property type="project" value="UniProtKB-SubCell"/>
</dbReference>
<dbReference type="EMBL" id="DVAB01000014">
    <property type="protein sequence ID" value="HIK00181.1"/>
    <property type="molecule type" value="Genomic_DNA"/>
</dbReference>
<evidence type="ECO:0000256" key="5">
    <source>
        <dbReference type="ARBA" id="ARBA00022989"/>
    </source>
</evidence>
<dbReference type="SUPFAM" id="SSF144091">
    <property type="entry name" value="Rhomboid-like"/>
    <property type="match status" value="1"/>
</dbReference>
<dbReference type="PANTHER" id="PTHR43731:SF14">
    <property type="entry name" value="PRESENILIN-ASSOCIATED RHOMBOID-LIKE PROTEIN, MITOCHONDRIAL"/>
    <property type="match status" value="1"/>
</dbReference>
<keyword evidence="6 7" id="KW-0472">Membrane</keyword>
<keyword evidence="9" id="KW-0645">Protease</keyword>
<dbReference type="InterPro" id="IPR050925">
    <property type="entry name" value="Rhomboid_protease_S54"/>
</dbReference>
<dbReference type="Gene3D" id="1.20.1540.10">
    <property type="entry name" value="Rhomboid-like"/>
    <property type="match status" value="1"/>
</dbReference>
<dbReference type="Proteomes" id="UP000646946">
    <property type="component" value="Unassembled WGS sequence"/>
</dbReference>
<feature type="domain" description="Peptidase S54 rhomboid" evidence="8">
    <location>
        <begin position="71"/>
        <end position="213"/>
    </location>
</feature>
<name>A0A832V9Q6_9ARCH</name>
<feature type="transmembrane region" description="Helical" evidence="7">
    <location>
        <begin position="197"/>
        <end position="216"/>
    </location>
</feature>
<dbReference type="InterPro" id="IPR022764">
    <property type="entry name" value="Peptidase_S54_rhomboid_dom"/>
</dbReference>
<sequence>MASETLGLLILLLSFIGAAYLFFVMILAVKQRGMIVWIGLLNIIIFIYTILFAPDLIRQYALSFNKVASGMGYTLISYMFMHANLLHITLNTFGLLFFGYNMEKEFGAAPTMMVYIVSGFMGGIVYILTSSPTNMVVGASAAIFGLMAYLTLTRPFKISPMPFLIPMPVALATVIYAILVIPVFLTGDLRQFGNVAQGAHLGGLLGGSLMAFGMNYAQALKGLIIVIIIAILVIILPPLFI</sequence>
<evidence type="ECO:0000256" key="2">
    <source>
        <dbReference type="ARBA" id="ARBA00009045"/>
    </source>
</evidence>
<evidence type="ECO:0000256" key="6">
    <source>
        <dbReference type="ARBA" id="ARBA00023136"/>
    </source>
</evidence>
<dbReference type="AlphaFoldDB" id="A0A832V9Q6"/>